<organism evidence="2 3">
    <name type="scientific">Stratiformator vulcanicus</name>
    <dbReference type="NCBI Taxonomy" id="2527980"/>
    <lineage>
        <taxon>Bacteria</taxon>
        <taxon>Pseudomonadati</taxon>
        <taxon>Planctomycetota</taxon>
        <taxon>Planctomycetia</taxon>
        <taxon>Planctomycetales</taxon>
        <taxon>Planctomycetaceae</taxon>
        <taxon>Stratiformator</taxon>
    </lineage>
</organism>
<evidence type="ECO:0000313" key="2">
    <source>
        <dbReference type="EMBL" id="QDT39944.1"/>
    </source>
</evidence>
<dbReference type="RefSeq" id="WP_145366050.1">
    <property type="nucleotide sequence ID" value="NZ_CP036268.1"/>
</dbReference>
<dbReference type="KEGG" id="svp:Pan189_43560"/>
<feature type="chain" id="PRO_5022201177" evidence="1">
    <location>
        <begin position="27"/>
        <end position="118"/>
    </location>
</feature>
<name>A0A517R7T1_9PLAN</name>
<proteinExistence type="predicted"/>
<keyword evidence="1" id="KW-0732">Signal</keyword>
<reference evidence="2 3" key="1">
    <citation type="submission" date="2019-02" db="EMBL/GenBank/DDBJ databases">
        <title>Deep-cultivation of Planctomycetes and their phenomic and genomic characterization uncovers novel biology.</title>
        <authorList>
            <person name="Wiegand S."/>
            <person name="Jogler M."/>
            <person name="Boedeker C."/>
            <person name="Pinto D."/>
            <person name="Vollmers J."/>
            <person name="Rivas-Marin E."/>
            <person name="Kohn T."/>
            <person name="Peeters S.H."/>
            <person name="Heuer A."/>
            <person name="Rast P."/>
            <person name="Oberbeckmann S."/>
            <person name="Bunk B."/>
            <person name="Jeske O."/>
            <person name="Meyerdierks A."/>
            <person name="Storesund J.E."/>
            <person name="Kallscheuer N."/>
            <person name="Luecker S."/>
            <person name="Lage O.M."/>
            <person name="Pohl T."/>
            <person name="Merkel B.J."/>
            <person name="Hornburger P."/>
            <person name="Mueller R.-W."/>
            <person name="Bruemmer F."/>
            <person name="Labrenz M."/>
            <person name="Spormann A.M."/>
            <person name="Op den Camp H."/>
            <person name="Overmann J."/>
            <person name="Amann R."/>
            <person name="Jetten M.S.M."/>
            <person name="Mascher T."/>
            <person name="Medema M.H."/>
            <person name="Devos D.P."/>
            <person name="Kaster A.-K."/>
            <person name="Ovreas L."/>
            <person name="Rohde M."/>
            <person name="Galperin M.Y."/>
            <person name="Jogler C."/>
        </authorList>
    </citation>
    <scope>NUCLEOTIDE SEQUENCE [LARGE SCALE GENOMIC DNA]</scope>
    <source>
        <strain evidence="2 3">Pan189</strain>
    </source>
</reference>
<dbReference type="Proteomes" id="UP000317318">
    <property type="component" value="Chromosome"/>
</dbReference>
<feature type="signal peptide" evidence="1">
    <location>
        <begin position="1"/>
        <end position="26"/>
    </location>
</feature>
<accession>A0A517R7T1</accession>
<gene>
    <name evidence="2" type="ORF">Pan189_43560</name>
</gene>
<evidence type="ECO:0000313" key="3">
    <source>
        <dbReference type="Proteomes" id="UP000317318"/>
    </source>
</evidence>
<keyword evidence="3" id="KW-1185">Reference proteome</keyword>
<dbReference type="AlphaFoldDB" id="A0A517R7T1"/>
<protein>
    <submittedName>
        <fullName evidence="2">Uncharacterized protein</fullName>
    </submittedName>
</protein>
<sequence precursor="true">MLTKIMLCGAMALGVGAIGTTQEAQAGHGYYPPINPGCGYYGGPVQPYGPVYNRGFNRGFNNGGLNNVGFNRGIGNFGYGQGLYRGRPGINPYLPYGNRGGRRGFFVQTPNFALGIRR</sequence>
<evidence type="ECO:0000256" key="1">
    <source>
        <dbReference type="SAM" id="SignalP"/>
    </source>
</evidence>
<dbReference type="EMBL" id="CP036268">
    <property type="protein sequence ID" value="QDT39944.1"/>
    <property type="molecule type" value="Genomic_DNA"/>
</dbReference>